<keyword evidence="4" id="KW-1185">Reference proteome</keyword>
<feature type="compositionally biased region" description="Low complexity" evidence="1">
    <location>
        <begin position="19"/>
        <end position="32"/>
    </location>
</feature>
<organism evidence="3 4">
    <name type="scientific">Gomphillus americanus</name>
    <dbReference type="NCBI Taxonomy" id="1940652"/>
    <lineage>
        <taxon>Eukaryota</taxon>
        <taxon>Fungi</taxon>
        <taxon>Dikarya</taxon>
        <taxon>Ascomycota</taxon>
        <taxon>Pezizomycotina</taxon>
        <taxon>Lecanoromycetes</taxon>
        <taxon>OSLEUM clade</taxon>
        <taxon>Ostropomycetidae</taxon>
        <taxon>Ostropales</taxon>
        <taxon>Graphidaceae</taxon>
        <taxon>Gomphilloideae</taxon>
        <taxon>Gomphillus</taxon>
    </lineage>
</organism>
<dbReference type="SMART" id="SM00879">
    <property type="entry name" value="Brix"/>
    <property type="match status" value="1"/>
</dbReference>
<name>A0A8H3FP18_9LECA</name>
<comment type="caution">
    <text evidence="3">The sequence shown here is derived from an EMBL/GenBank/DDBJ whole genome shotgun (WGS) entry which is preliminary data.</text>
</comment>
<dbReference type="PANTHER" id="PTHR12661">
    <property type="entry name" value="PETER PAN-RELATED"/>
    <property type="match status" value="1"/>
</dbReference>
<evidence type="ECO:0000259" key="2">
    <source>
        <dbReference type="PROSITE" id="PS50833"/>
    </source>
</evidence>
<dbReference type="InterPro" id="IPR007109">
    <property type="entry name" value="Brix"/>
</dbReference>
<feature type="region of interest" description="Disordered" evidence="1">
    <location>
        <begin position="1"/>
        <end position="32"/>
    </location>
</feature>
<dbReference type="EMBL" id="CAJPDQ010000025">
    <property type="protein sequence ID" value="CAF9926417.1"/>
    <property type="molecule type" value="Genomic_DNA"/>
</dbReference>
<evidence type="ECO:0000313" key="4">
    <source>
        <dbReference type="Proteomes" id="UP000664169"/>
    </source>
</evidence>
<feature type="region of interest" description="Disordered" evidence="1">
    <location>
        <begin position="378"/>
        <end position="444"/>
    </location>
</feature>
<protein>
    <recommendedName>
        <fullName evidence="2">Brix domain-containing protein</fullName>
    </recommendedName>
</protein>
<dbReference type="PANTHER" id="PTHR12661:SF5">
    <property type="entry name" value="SUPPRESSOR OF SWI4 1 HOMOLOG"/>
    <property type="match status" value="1"/>
</dbReference>
<dbReference type="PROSITE" id="PS50833">
    <property type="entry name" value="BRIX"/>
    <property type="match status" value="1"/>
</dbReference>
<dbReference type="GO" id="GO:0000027">
    <property type="term" value="P:ribosomal large subunit assembly"/>
    <property type="evidence" value="ECO:0007669"/>
    <property type="project" value="TreeGrafter"/>
</dbReference>
<proteinExistence type="predicted"/>
<gene>
    <name evidence="3" type="ORF">GOMPHAMPRED_004132</name>
</gene>
<dbReference type="GO" id="GO:0030687">
    <property type="term" value="C:preribosome, large subunit precursor"/>
    <property type="evidence" value="ECO:0007669"/>
    <property type="project" value="TreeGrafter"/>
</dbReference>
<feature type="domain" description="Brix" evidence="2">
    <location>
        <begin position="36"/>
        <end position="353"/>
    </location>
</feature>
<evidence type="ECO:0000256" key="1">
    <source>
        <dbReference type="SAM" id="MobiDB-lite"/>
    </source>
</evidence>
<dbReference type="GO" id="GO:0019843">
    <property type="term" value="F:rRNA binding"/>
    <property type="evidence" value="ECO:0007669"/>
    <property type="project" value="InterPro"/>
</dbReference>
<feature type="compositionally biased region" description="Basic residues" evidence="1">
    <location>
        <begin position="1"/>
        <end position="12"/>
    </location>
</feature>
<evidence type="ECO:0000313" key="3">
    <source>
        <dbReference type="EMBL" id="CAF9926417.1"/>
    </source>
</evidence>
<dbReference type="AlphaFoldDB" id="A0A8H3FP18"/>
<dbReference type="Pfam" id="PF04427">
    <property type="entry name" value="Brix"/>
    <property type="match status" value="1"/>
</dbReference>
<dbReference type="Proteomes" id="UP000664169">
    <property type="component" value="Unassembled WGS sequence"/>
</dbReference>
<sequence>MSKRASKKRSTAKAKNEARAAAASSSNTVASRGPKSMVIRVGAGEVGPSISQLVHDVRSMMEPDTAVRLRERKSNRLRDYTAMTGPLGVSHLLLFSRSQNGNANLRIALTPRGPTLHFRIENYSLCKDVKRAMKHPVNNDKMHRTPPLLVMNNFTSPASADGSAPAVPKHLESLTTTIFQSLFPAISPQSTPLSSIQRVMLLNRELPKQDTQDKTGAYVINVRHYAITTKKAGLSRSIRKINAAERVIKNSSKRNGVPNLNKLEDVADYILDPSAAASGFTSGSDTEAETDAEVEVLDTSARKLLSRRKLEAMNKRSEDPIAASRTEKKAVKLVELGPRMKLRMTKMEEGVCDGKVMWHEYIAKTKEEVKEQDLAWEKKRQEKEERKRIQKENVAKKMDKGKGNDAPDDLNEDAWDSEDFSEAESDDDKGEEMDIDNPIRIPIS</sequence>
<feature type="compositionally biased region" description="Basic and acidic residues" evidence="1">
    <location>
        <begin position="378"/>
        <end position="405"/>
    </location>
</feature>
<reference evidence="3" key="1">
    <citation type="submission" date="2021-03" db="EMBL/GenBank/DDBJ databases">
        <authorList>
            <person name="Tagirdzhanova G."/>
        </authorList>
    </citation>
    <scope>NUCLEOTIDE SEQUENCE</scope>
</reference>
<dbReference type="OrthoDB" id="10261452at2759"/>
<feature type="compositionally biased region" description="Acidic residues" evidence="1">
    <location>
        <begin position="406"/>
        <end position="435"/>
    </location>
</feature>
<dbReference type="GO" id="GO:0006364">
    <property type="term" value="P:rRNA processing"/>
    <property type="evidence" value="ECO:0007669"/>
    <property type="project" value="InterPro"/>
</dbReference>
<dbReference type="InterPro" id="IPR045112">
    <property type="entry name" value="PPAN-like"/>
</dbReference>
<accession>A0A8H3FP18</accession>